<evidence type="ECO:0000313" key="15">
    <source>
        <dbReference type="Proteomes" id="UP001596083"/>
    </source>
</evidence>
<dbReference type="Proteomes" id="UP001596083">
    <property type="component" value="Unassembled WGS sequence"/>
</dbReference>
<feature type="compositionally biased region" description="Pro residues" evidence="11">
    <location>
        <begin position="276"/>
        <end position="290"/>
    </location>
</feature>
<evidence type="ECO:0000256" key="3">
    <source>
        <dbReference type="ARBA" id="ARBA00022475"/>
    </source>
</evidence>
<dbReference type="Pfam" id="PF00082">
    <property type="entry name" value="Peptidase_S8"/>
    <property type="match status" value="1"/>
</dbReference>
<comment type="subcellular location">
    <subcellularLocation>
        <location evidence="1">Cell membrane</location>
        <topology evidence="1">Single-pass membrane protein</topology>
    </subcellularLocation>
</comment>
<evidence type="ECO:0000256" key="9">
    <source>
        <dbReference type="ARBA" id="ARBA00023136"/>
    </source>
</evidence>
<name>A0ABW0Z1L6_9ACTN</name>
<dbReference type="InterPro" id="IPR036852">
    <property type="entry name" value="Peptidase_S8/S53_dom_sf"/>
</dbReference>
<dbReference type="PANTHER" id="PTHR43806">
    <property type="entry name" value="PEPTIDASE S8"/>
    <property type="match status" value="1"/>
</dbReference>
<evidence type="ECO:0000256" key="7">
    <source>
        <dbReference type="ARBA" id="ARBA00022825"/>
    </source>
</evidence>
<dbReference type="InterPro" id="IPR023827">
    <property type="entry name" value="Peptidase_S8_Asp-AS"/>
</dbReference>
<evidence type="ECO:0000256" key="6">
    <source>
        <dbReference type="ARBA" id="ARBA00022801"/>
    </source>
</evidence>
<feature type="transmembrane region" description="Helical" evidence="12">
    <location>
        <begin position="317"/>
        <end position="338"/>
    </location>
</feature>
<proteinExistence type="inferred from homology"/>
<feature type="region of interest" description="Disordered" evidence="11">
    <location>
        <begin position="269"/>
        <end position="317"/>
    </location>
</feature>
<dbReference type="InterPro" id="IPR023834">
    <property type="entry name" value="T7SS_pept_S8A_mycosin"/>
</dbReference>
<keyword evidence="4 10" id="KW-0645">Protease</keyword>
<dbReference type="PRINTS" id="PR00723">
    <property type="entry name" value="SUBTILISIN"/>
</dbReference>
<dbReference type="NCBIfam" id="TIGR03921">
    <property type="entry name" value="T7SS_mycosin"/>
    <property type="match status" value="1"/>
</dbReference>
<dbReference type="InterPro" id="IPR050131">
    <property type="entry name" value="Peptidase_S8_subtilisin-like"/>
</dbReference>
<feature type="active site" description="Charge relay system" evidence="10">
    <location>
        <position position="55"/>
    </location>
</feature>
<evidence type="ECO:0000256" key="10">
    <source>
        <dbReference type="PROSITE-ProRule" id="PRU01240"/>
    </source>
</evidence>
<dbReference type="InterPro" id="IPR015500">
    <property type="entry name" value="Peptidase_S8_subtilisin-rel"/>
</dbReference>
<keyword evidence="7 10" id="KW-0720">Serine protease</keyword>
<dbReference type="SUPFAM" id="SSF52743">
    <property type="entry name" value="Subtilisin-like"/>
    <property type="match status" value="1"/>
</dbReference>
<evidence type="ECO:0000256" key="5">
    <source>
        <dbReference type="ARBA" id="ARBA00022692"/>
    </source>
</evidence>
<reference evidence="15" key="1">
    <citation type="journal article" date="2019" name="Int. J. Syst. Evol. Microbiol.">
        <title>The Global Catalogue of Microorganisms (GCM) 10K type strain sequencing project: providing services to taxonomists for standard genome sequencing and annotation.</title>
        <authorList>
            <consortium name="The Broad Institute Genomics Platform"/>
            <consortium name="The Broad Institute Genome Sequencing Center for Infectious Disease"/>
            <person name="Wu L."/>
            <person name="Ma J."/>
        </authorList>
    </citation>
    <scope>NUCLEOTIDE SEQUENCE [LARGE SCALE GENOMIC DNA]</scope>
    <source>
        <strain evidence="15">CGMCC 4.7304</strain>
    </source>
</reference>
<protein>
    <submittedName>
        <fullName evidence="14">Type VII secretion-associated serine protease mycosin</fullName>
    </submittedName>
</protein>
<evidence type="ECO:0000256" key="1">
    <source>
        <dbReference type="ARBA" id="ARBA00004162"/>
    </source>
</evidence>
<keyword evidence="6 10" id="KW-0378">Hydrolase</keyword>
<dbReference type="GO" id="GO:0008233">
    <property type="term" value="F:peptidase activity"/>
    <property type="evidence" value="ECO:0007669"/>
    <property type="project" value="UniProtKB-KW"/>
</dbReference>
<dbReference type="GO" id="GO:0006508">
    <property type="term" value="P:proteolysis"/>
    <property type="evidence" value="ECO:0007669"/>
    <property type="project" value="UniProtKB-KW"/>
</dbReference>
<evidence type="ECO:0000256" key="12">
    <source>
        <dbReference type="SAM" id="Phobius"/>
    </source>
</evidence>
<dbReference type="RefSeq" id="WP_390318407.1">
    <property type="nucleotide sequence ID" value="NZ_JBHSPB010000013.1"/>
</dbReference>
<evidence type="ECO:0000259" key="13">
    <source>
        <dbReference type="Pfam" id="PF00082"/>
    </source>
</evidence>
<keyword evidence="5 12" id="KW-0812">Transmembrane</keyword>
<evidence type="ECO:0000256" key="8">
    <source>
        <dbReference type="ARBA" id="ARBA00022989"/>
    </source>
</evidence>
<sequence length="348" mass="35170">MHAEEMWKTSTGTGVTVAVVDSGIDADLPDLQGQVLEGKNFSPLPGDAHTDLNGHGTSMAALIAGTGRRGNTTGSYGLAPGTKVLPLRVGGKNFTEDTMAMVGALRYAADSDAKIINISRGSPQESPAESQAIAYALSKGKLIFAAAGNTGDKGNPVEYPAAEPGVIAMAALDRNGEVAPLSQHGPQVVLAAPGVGTVAACPGSTGVCTGDGTSAASALASASAALLWSIHPDWTANQVARVLINTAGAPQSGEKRNDYVGFGAIRPRVALQNPGDPGPPDVSPLTPNSPSPKSNSESAASTDKHATPDNDGPDPKWIAAGVATAAILGAAIVAPALMRRRNRPHPPH</sequence>
<feature type="active site" description="Charge relay system" evidence="10">
    <location>
        <position position="214"/>
    </location>
</feature>
<accession>A0ABW0Z1L6</accession>
<comment type="similarity">
    <text evidence="2 10">Belongs to the peptidase S8 family.</text>
</comment>
<keyword evidence="3" id="KW-1003">Cell membrane</keyword>
<dbReference type="PROSITE" id="PS51892">
    <property type="entry name" value="SUBTILASE"/>
    <property type="match status" value="1"/>
</dbReference>
<dbReference type="PROSITE" id="PS00136">
    <property type="entry name" value="SUBTILASE_ASP"/>
    <property type="match status" value="1"/>
</dbReference>
<dbReference type="EMBL" id="JBHSPB010000013">
    <property type="protein sequence ID" value="MFC5722736.1"/>
    <property type="molecule type" value="Genomic_DNA"/>
</dbReference>
<evidence type="ECO:0000256" key="11">
    <source>
        <dbReference type="SAM" id="MobiDB-lite"/>
    </source>
</evidence>
<feature type="domain" description="Peptidase S8/S53" evidence="13">
    <location>
        <begin position="12"/>
        <end position="263"/>
    </location>
</feature>
<evidence type="ECO:0000256" key="2">
    <source>
        <dbReference type="ARBA" id="ARBA00011073"/>
    </source>
</evidence>
<dbReference type="InterPro" id="IPR000209">
    <property type="entry name" value="Peptidase_S8/S53_dom"/>
</dbReference>
<keyword evidence="15" id="KW-1185">Reference proteome</keyword>
<gene>
    <name evidence="14" type="primary">mycP</name>
    <name evidence="14" type="ORF">ACFP1Z_21440</name>
</gene>
<dbReference type="PANTHER" id="PTHR43806:SF11">
    <property type="entry name" value="CEREVISIN-RELATED"/>
    <property type="match status" value="1"/>
</dbReference>
<organism evidence="14 15">
    <name type="scientific">Streptomyces gamaensis</name>
    <dbReference type="NCBI Taxonomy" id="1763542"/>
    <lineage>
        <taxon>Bacteria</taxon>
        <taxon>Bacillati</taxon>
        <taxon>Actinomycetota</taxon>
        <taxon>Actinomycetes</taxon>
        <taxon>Kitasatosporales</taxon>
        <taxon>Streptomycetaceae</taxon>
        <taxon>Streptomyces</taxon>
    </lineage>
</organism>
<keyword evidence="9 12" id="KW-0472">Membrane</keyword>
<dbReference type="Gene3D" id="3.40.50.200">
    <property type="entry name" value="Peptidase S8/S53 domain"/>
    <property type="match status" value="1"/>
</dbReference>
<evidence type="ECO:0000256" key="4">
    <source>
        <dbReference type="ARBA" id="ARBA00022670"/>
    </source>
</evidence>
<feature type="active site" description="Charge relay system" evidence="10">
    <location>
        <position position="21"/>
    </location>
</feature>
<feature type="compositionally biased region" description="Low complexity" evidence="11">
    <location>
        <begin position="291"/>
        <end position="301"/>
    </location>
</feature>
<keyword evidence="8 12" id="KW-1133">Transmembrane helix</keyword>
<evidence type="ECO:0000313" key="14">
    <source>
        <dbReference type="EMBL" id="MFC5722736.1"/>
    </source>
</evidence>
<comment type="caution">
    <text evidence="14">The sequence shown here is derived from an EMBL/GenBank/DDBJ whole genome shotgun (WGS) entry which is preliminary data.</text>
</comment>